<evidence type="ECO:0000313" key="2">
    <source>
        <dbReference type="Proteomes" id="UP000270743"/>
    </source>
</evidence>
<evidence type="ECO:0000313" key="1">
    <source>
        <dbReference type="EMBL" id="VDS09383.1"/>
    </source>
</evidence>
<reference evidence="1 2" key="1">
    <citation type="submission" date="2018-12" db="EMBL/GenBank/DDBJ databases">
        <authorList>
            <person name="Criscuolo A."/>
        </authorList>
    </citation>
    <scope>NUCLEOTIDE SEQUENCE [LARGE SCALE GENOMIC DNA]</scope>
    <source>
        <strain evidence="1">ACIP1116241</strain>
    </source>
</reference>
<name>A0A447IPB6_9RHOB</name>
<protein>
    <submittedName>
        <fullName evidence="1">Uncharacterized protein</fullName>
    </submittedName>
</protein>
<sequence>MLTILTVLTLGLAALAMPVRQPAKARARR</sequence>
<dbReference type="Proteomes" id="UP000270743">
    <property type="component" value="Unassembled WGS sequence"/>
</dbReference>
<organism evidence="1 2">
    <name type="scientific">Paracoccus haematequi</name>
    <dbReference type="NCBI Taxonomy" id="2491866"/>
    <lineage>
        <taxon>Bacteria</taxon>
        <taxon>Pseudomonadati</taxon>
        <taxon>Pseudomonadota</taxon>
        <taxon>Alphaproteobacteria</taxon>
        <taxon>Rhodobacterales</taxon>
        <taxon>Paracoccaceae</taxon>
        <taxon>Paracoccus</taxon>
    </lineage>
</organism>
<accession>A0A447IPB6</accession>
<dbReference type="AlphaFoldDB" id="A0A447IPB6"/>
<dbReference type="EMBL" id="UZWE01000036">
    <property type="protein sequence ID" value="VDS09383.1"/>
    <property type="molecule type" value="Genomic_DNA"/>
</dbReference>
<gene>
    <name evidence="1" type="ORF">PARHAE_02585</name>
</gene>
<proteinExistence type="predicted"/>
<keyword evidence="2" id="KW-1185">Reference proteome</keyword>